<evidence type="ECO:0000256" key="5">
    <source>
        <dbReference type="ARBA" id="ARBA00023242"/>
    </source>
</evidence>
<dbReference type="InterPro" id="IPR040501">
    <property type="entry name" value="TFA2_Winged_2"/>
</dbReference>
<keyword evidence="3 7" id="KW-0238">DNA-binding</keyword>
<dbReference type="PROSITE" id="PS51351">
    <property type="entry name" value="TFIIE_BETA_C"/>
    <property type="match status" value="1"/>
</dbReference>
<gene>
    <name evidence="10" type="ORF">PPNO1_LOCUS9533</name>
</gene>
<comment type="subunit">
    <text evidence="7">Tetramer of two alpha and two beta chains.</text>
</comment>
<dbReference type="GO" id="GO:0003677">
    <property type="term" value="F:DNA binding"/>
    <property type="evidence" value="ECO:0007669"/>
    <property type="project" value="UniProtKB-UniRule"/>
</dbReference>
<dbReference type="GO" id="GO:0006367">
    <property type="term" value="P:transcription initiation at RNA polymerase II promoter"/>
    <property type="evidence" value="ECO:0007669"/>
    <property type="project" value="UniProtKB-UniRule"/>
</dbReference>
<feature type="domain" description="TFIIE beta" evidence="9">
    <location>
        <begin position="67"/>
        <end position="156"/>
    </location>
</feature>
<feature type="region of interest" description="Disordered" evidence="8">
    <location>
        <begin position="245"/>
        <end position="303"/>
    </location>
</feature>
<dbReference type="PANTHER" id="PTHR12716:SF8">
    <property type="entry name" value="TRANSCRIPTION INITIATION FACTOR IIE SUBUNIT BETA"/>
    <property type="match status" value="1"/>
</dbReference>
<feature type="compositionally biased region" description="Low complexity" evidence="8">
    <location>
        <begin position="30"/>
        <end position="46"/>
    </location>
</feature>
<dbReference type="Pfam" id="PF18121">
    <property type="entry name" value="TFA2_Winged_2"/>
    <property type="match status" value="1"/>
</dbReference>
<dbReference type="PANTHER" id="PTHR12716">
    <property type="entry name" value="TRANSCRIPTION INITIATION FACTOR IIE, BETA SUBUNIT"/>
    <property type="match status" value="1"/>
</dbReference>
<comment type="subcellular location">
    <subcellularLocation>
        <location evidence="1 7">Nucleus</location>
    </subcellularLocation>
</comment>
<keyword evidence="11" id="KW-1185">Reference proteome</keyword>
<dbReference type="Pfam" id="PF02186">
    <property type="entry name" value="TFIIE_beta"/>
    <property type="match status" value="1"/>
</dbReference>
<keyword evidence="4 7" id="KW-0804">Transcription</keyword>
<comment type="function">
    <text evidence="6 7">Recruits TFIIH to the initiation complex and stimulates the RNA polymerase II C-terminal domain kinase and DNA-dependent ATPase activities of TFIIH. Both TFIIH and TFIIE are required for promoter clearance by RNA polymerase.</text>
</comment>
<evidence type="ECO:0000256" key="4">
    <source>
        <dbReference type="ARBA" id="ARBA00023163"/>
    </source>
</evidence>
<feature type="compositionally biased region" description="Basic and acidic residues" evidence="8">
    <location>
        <begin position="292"/>
        <end position="303"/>
    </location>
</feature>
<dbReference type="InterPro" id="IPR016656">
    <property type="entry name" value="TFIIE-bsu"/>
</dbReference>
<reference evidence="10" key="1">
    <citation type="submission" date="2022-11" db="EMBL/GenBank/DDBJ databases">
        <authorList>
            <person name="Scott C."/>
            <person name="Bruce N."/>
        </authorList>
    </citation>
    <scope>NUCLEOTIDE SEQUENCE</scope>
</reference>
<evidence type="ECO:0000256" key="1">
    <source>
        <dbReference type="ARBA" id="ARBA00004123"/>
    </source>
</evidence>
<dbReference type="AlphaFoldDB" id="A0A9P1HCB8"/>
<comment type="similarity">
    <text evidence="7">Belongs to the TFIIE beta subunit family.</text>
</comment>
<keyword evidence="2 7" id="KW-0805">Transcription regulation</keyword>
<sequence length="303" mass="34114">MSSYLESQRAAFKGALSSAASKIQTKKTIPRAPASPSPSIGSTTSRNDAAATTGTPPGKRKRQDIVYSQPENVNFGDQIGTQMHFALTYLREKNEPKTLDDILGHLSLMKHNDQYKETFTEMIRRHPRVEFIPNPDVTEQKWNVGKYTYRPIIPGVKDKTSLLRFLQNRKDASGVAVKDLKDGWADCENTLAELEKVHKILVIRTKKENNPKHVYLDDASLSVDIDSEFKNMWLRVPIPKTEELPRKLQAVGQKPTSDDPTAGGKLVTGKPKQQKKRTTKRPGKVTNTHMEGVLKDFSHLTKR</sequence>
<feature type="region of interest" description="Disordered" evidence="8">
    <location>
        <begin position="16"/>
        <end position="63"/>
    </location>
</feature>
<evidence type="ECO:0000256" key="6">
    <source>
        <dbReference type="ARBA" id="ARBA00025581"/>
    </source>
</evidence>
<proteinExistence type="inferred from homology"/>
<evidence type="ECO:0000256" key="8">
    <source>
        <dbReference type="SAM" id="MobiDB-lite"/>
    </source>
</evidence>
<dbReference type="EMBL" id="CALLCH030000021">
    <property type="protein sequence ID" value="CAI4219992.1"/>
    <property type="molecule type" value="Genomic_DNA"/>
</dbReference>
<evidence type="ECO:0000256" key="7">
    <source>
        <dbReference type="PIRNR" id="PIRNR016398"/>
    </source>
</evidence>
<evidence type="ECO:0000259" key="9">
    <source>
        <dbReference type="PROSITE" id="PS51351"/>
    </source>
</evidence>
<dbReference type="GO" id="GO:0005673">
    <property type="term" value="C:transcription factor TFIIE complex"/>
    <property type="evidence" value="ECO:0007669"/>
    <property type="project" value="UniProtKB-UniRule"/>
</dbReference>
<feature type="compositionally biased region" description="Basic residues" evidence="8">
    <location>
        <begin position="272"/>
        <end position="283"/>
    </location>
</feature>
<keyword evidence="5 7" id="KW-0539">Nucleus</keyword>
<protein>
    <recommendedName>
        <fullName evidence="7">Transcription initiation factor IIE subunit beta</fullName>
    </recommendedName>
</protein>
<evidence type="ECO:0000313" key="10">
    <source>
        <dbReference type="EMBL" id="CAI4219992.1"/>
    </source>
</evidence>
<dbReference type="InterPro" id="IPR003166">
    <property type="entry name" value="TFIIE_bsu_DNA-bd"/>
</dbReference>
<dbReference type="InterPro" id="IPR054600">
    <property type="entry name" value="TFA2_E-tether"/>
</dbReference>
<name>A0A9P1HCB8_9PEZI</name>
<dbReference type="Proteomes" id="UP000838763">
    <property type="component" value="Unassembled WGS sequence"/>
</dbReference>
<dbReference type="GO" id="GO:0001097">
    <property type="term" value="F:TFIIH-class transcription factor complex binding"/>
    <property type="evidence" value="ECO:0007669"/>
    <property type="project" value="TreeGrafter"/>
</dbReference>
<dbReference type="OrthoDB" id="5323195at2759"/>
<dbReference type="PIRSF" id="PIRSF016398">
    <property type="entry name" value="TFIIE-beta"/>
    <property type="match status" value="1"/>
</dbReference>
<evidence type="ECO:0000313" key="11">
    <source>
        <dbReference type="Proteomes" id="UP000838763"/>
    </source>
</evidence>
<dbReference type="Pfam" id="PF22254">
    <property type="entry name" value="TFA2_E-tether"/>
    <property type="match status" value="1"/>
</dbReference>
<comment type="caution">
    <text evidence="10">The sequence shown here is derived from an EMBL/GenBank/DDBJ whole genome shotgun (WGS) entry which is preliminary data.</text>
</comment>
<accession>A0A9P1HCB8</accession>
<evidence type="ECO:0000256" key="2">
    <source>
        <dbReference type="ARBA" id="ARBA00023015"/>
    </source>
</evidence>
<organism evidence="10 11">
    <name type="scientific">Parascedosporium putredinis</name>
    <dbReference type="NCBI Taxonomy" id="1442378"/>
    <lineage>
        <taxon>Eukaryota</taxon>
        <taxon>Fungi</taxon>
        <taxon>Dikarya</taxon>
        <taxon>Ascomycota</taxon>
        <taxon>Pezizomycotina</taxon>
        <taxon>Sordariomycetes</taxon>
        <taxon>Hypocreomycetidae</taxon>
        <taxon>Microascales</taxon>
        <taxon>Microascaceae</taxon>
        <taxon>Parascedosporium</taxon>
    </lineage>
</organism>
<evidence type="ECO:0000256" key="3">
    <source>
        <dbReference type="ARBA" id="ARBA00023125"/>
    </source>
</evidence>